<dbReference type="Gene3D" id="3.20.20.370">
    <property type="entry name" value="Glycoside hydrolase/deacetylase"/>
    <property type="match status" value="1"/>
</dbReference>
<evidence type="ECO:0000256" key="7">
    <source>
        <dbReference type="ARBA" id="ARBA00023326"/>
    </source>
</evidence>
<keyword evidence="4 8" id="KW-0460">Magnesium</keyword>
<keyword evidence="6 8" id="KW-0119">Carbohydrate metabolism</keyword>
<dbReference type="HAMAP" id="MF_01246">
    <property type="entry name" value="COD"/>
    <property type="match status" value="1"/>
</dbReference>
<dbReference type="InterPro" id="IPR022948">
    <property type="entry name" value="COD_ChbG_bac"/>
</dbReference>
<dbReference type="InterPro" id="IPR011330">
    <property type="entry name" value="Glyco_hydro/deAcase_b/a-brl"/>
</dbReference>
<evidence type="ECO:0000256" key="1">
    <source>
        <dbReference type="ARBA" id="ARBA00001946"/>
    </source>
</evidence>
<evidence type="ECO:0000256" key="3">
    <source>
        <dbReference type="ARBA" id="ARBA00022801"/>
    </source>
</evidence>
<dbReference type="CDD" id="cd10803">
    <property type="entry name" value="YdjC_EF3048_like"/>
    <property type="match status" value="1"/>
</dbReference>
<dbReference type="EMBL" id="JAUKZB010000010">
    <property type="protein sequence ID" value="MDO2731442.1"/>
    <property type="molecule type" value="Genomic_DNA"/>
</dbReference>
<keyword evidence="8" id="KW-0963">Cytoplasm</keyword>
<comment type="pathway">
    <text evidence="8">Glycan degradation; chitin degradation.</text>
</comment>
<dbReference type="RefSeq" id="WP_105287717.1">
    <property type="nucleotide sequence ID" value="NZ_BLES01000002.1"/>
</dbReference>
<dbReference type="GO" id="GO:0046872">
    <property type="term" value="F:metal ion binding"/>
    <property type="evidence" value="ECO:0007669"/>
    <property type="project" value="UniProtKB-KW"/>
</dbReference>
<dbReference type="EC" id="3.5.1.105" evidence="8"/>
<sequence length="252" mass="28410">MQRLLIVNADDFGLSKGINYGIIEAVRNGVVRSTTAMMNAPAIDHAASLSAETPQLGVGLHFVLSYGAALTDMPSLVRAGQLGKWIWDVAEQGQLNTGEIEQELNSQYQRFIDVFKREPTHLDSHHSVHMLPQVYPVVARFAREKNLPLRIDHSVLREKKIDSLDAKSSEGFSSNFYDNNISEDFFLSLLDSAIKRDEKSLEIMCHPGFVDNHLMSSSYCYQRLEELTVLTTPSLKYAIEKHGFHLVSFRNL</sequence>
<evidence type="ECO:0000313" key="10">
    <source>
        <dbReference type="Proteomes" id="UP001174465"/>
    </source>
</evidence>
<dbReference type="SUPFAM" id="SSF88713">
    <property type="entry name" value="Glycoside hydrolase/deacetylase"/>
    <property type="match status" value="1"/>
</dbReference>
<keyword evidence="5 8" id="KW-0146">Chitin degradation</keyword>
<accession>A0AAW7VDW8</accession>
<evidence type="ECO:0000313" key="9">
    <source>
        <dbReference type="EMBL" id="MDO2731442.1"/>
    </source>
</evidence>
<dbReference type="AlphaFoldDB" id="A0AAW7VDW8"/>
<dbReference type="Pfam" id="PF04794">
    <property type="entry name" value="YdjC"/>
    <property type="match status" value="1"/>
</dbReference>
<evidence type="ECO:0000256" key="2">
    <source>
        <dbReference type="ARBA" id="ARBA00022723"/>
    </source>
</evidence>
<comment type="cofactor">
    <cofactor evidence="1 8">
        <name>Mg(2+)</name>
        <dbReference type="ChEBI" id="CHEBI:18420"/>
    </cofactor>
</comment>
<organism evidence="9 10">
    <name type="scientific">Escherichia coli</name>
    <dbReference type="NCBI Taxonomy" id="562"/>
    <lineage>
        <taxon>Bacteria</taxon>
        <taxon>Pseudomonadati</taxon>
        <taxon>Pseudomonadota</taxon>
        <taxon>Gammaproteobacteria</taxon>
        <taxon>Enterobacterales</taxon>
        <taxon>Enterobacteriaceae</taxon>
        <taxon>Escherichia</taxon>
    </lineage>
</organism>
<dbReference type="GO" id="GO:0052777">
    <property type="term" value="P:diacetylchitobiose catabolic process"/>
    <property type="evidence" value="ECO:0007669"/>
    <property type="project" value="UniProtKB-UniRule"/>
</dbReference>
<proteinExistence type="inferred from homology"/>
<evidence type="ECO:0000256" key="4">
    <source>
        <dbReference type="ARBA" id="ARBA00022842"/>
    </source>
</evidence>
<evidence type="ECO:0000256" key="6">
    <source>
        <dbReference type="ARBA" id="ARBA00023277"/>
    </source>
</evidence>
<name>A0AAW7VDW8_ECOLX</name>
<reference evidence="9" key="1">
    <citation type="submission" date="2023-07" db="EMBL/GenBank/DDBJ databases">
        <title>High risk of intestinal colonization with ESBL-producing Escherichia coli among soldiers of military contingents in specific geographic regions.</title>
        <authorList>
            <person name="Literacka E."/>
        </authorList>
    </citation>
    <scope>NUCLEOTIDE SEQUENCE</scope>
    <source>
        <strain evidence="9">33</strain>
    </source>
</reference>
<dbReference type="PANTHER" id="PTHR31609:SF1">
    <property type="entry name" value="CARBOHYDRATE DEACETYLASE"/>
    <property type="match status" value="1"/>
</dbReference>
<comment type="catalytic activity">
    <reaction evidence="8">
        <text>N,N'-diacetylchitobiose + H2O = N-acetyl-beta-D-glucosaminyl-(1-&gt;4)-D-glucosamine + acetate</text>
        <dbReference type="Rhea" id="RHEA:27469"/>
        <dbReference type="ChEBI" id="CHEBI:15377"/>
        <dbReference type="ChEBI" id="CHEBI:28681"/>
        <dbReference type="ChEBI" id="CHEBI:30089"/>
        <dbReference type="ChEBI" id="CHEBI:59910"/>
        <dbReference type="EC" id="3.5.1.105"/>
    </reaction>
</comment>
<feature type="binding site" evidence="8">
    <location>
        <position position="61"/>
    </location>
    <ligand>
        <name>Mg(2+)</name>
        <dbReference type="ChEBI" id="CHEBI:18420"/>
    </ligand>
</feature>
<evidence type="ECO:0000256" key="5">
    <source>
        <dbReference type="ARBA" id="ARBA00023024"/>
    </source>
</evidence>
<comment type="catalytic activity">
    <reaction evidence="8">
        <text>diacetylchitobiose-6'-phosphate + H2O = N'-monoacetylchitobiose-6'-phosphate + acetate</text>
        <dbReference type="Rhea" id="RHEA:35083"/>
        <dbReference type="ChEBI" id="CHEBI:15377"/>
        <dbReference type="ChEBI" id="CHEBI:30089"/>
        <dbReference type="ChEBI" id="CHEBI:64883"/>
        <dbReference type="ChEBI" id="CHEBI:71315"/>
    </reaction>
</comment>
<keyword evidence="7 8" id="KW-0624">Polysaccharide degradation</keyword>
<dbReference type="GO" id="GO:0019213">
    <property type="term" value="F:deacetylase activity"/>
    <property type="evidence" value="ECO:0007669"/>
    <property type="project" value="TreeGrafter"/>
</dbReference>
<dbReference type="GO" id="GO:0000272">
    <property type="term" value="P:polysaccharide catabolic process"/>
    <property type="evidence" value="ECO:0007669"/>
    <property type="project" value="UniProtKB-UniRule"/>
</dbReference>
<dbReference type="GO" id="GO:0006032">
    <property type="term" value="P:chitin catabolic process"/>
    <property type="evidence" value="ECO:0007669"/>
    <property type="project" value="UniProtKB-KW"/>
</dbReference>
<dbReference type="PANTHER" id="PTHR31609">
    <property type="entry name" value="YDJC DEACETYLASE FAMILY MEMBER"/>
    <property type="match status" value="1"/>
</dbReference>
<gene>
    <name evidence="8 9" type="primary">chbG</name>
    <name evidence="9" type="ORF">Q2V64_17105</name>
</gene>
<comment type="subcellular location">
    <subcellularLocation>
        <location evidence="8">Cytoplasm</location>
    </subcellularLocation>
</comment>
<feature type="binding site" evidence="8">
    <location>
        <position position="125"/>
    </location>
    <ligand>
        <name>Mg(2+)</name>
        <dbReference type="ChEBI" id="CHEBI:18420"/>
    </ligand>
</feature>
<dbReference type="Proteomes" id="UP001174465">
    <property type="component" value="Unassembled WGS sequence"/>
</dbReference>
<dbReference type="GO" id="GO:0005737">
    <property type="term" value="C:cytoplasm"/>
    <property type="evidence" value="ECO:0007669"/>
    <property type="project" value="UniProtKB-SubCell"/>
</dbReference>
<comment type="similarity">
    <text evidence="8">Belongs to the YdjC deacetylase family. ChbG subfamily.</text>
</comment>
<comment type="subunit">
    <text evidence="8">Homodimer.</text>
</comment>
<dbReference type="InterPro" id="IPR006879">
    <property type="entry name" value="YdjC-like"/>
</dbReference>
<protein>
    <recommendedName>
        <fullName evidence="8">Chitooligosaccharide deacetylase</fullName>
        <shortName evidence="8">COD</shortName>
        <ecNumber evidence="8">3.5.1.105</ecNumber>
    </recommendedName>
    <alternativeName>
        <fullName evidence="8">Chitin disaccharide deacetylase</fullName>
    </alternativeName>
    <alternativeName>
        <fullName evidence="8">Chitobiose deacetylase</fullName>
    </alternativeName>
    <alternativeName>
        <fullName evidence="8">Chitobiose-6P deacetylase</fullName>
    </alternativeName>
    <alternativeName>
        <fullName evidence="8">Chitotriose deacetylase</fullName>
    </alternativeName>
    <alternativeName>
        <fullName evidence="8">Chitotriose-6P deacetylase</fullName>
    </alternativeName>
</protein>
<evidence type="ECO:0000256" key="8">
    <source>
        <dbReference type="HAMAP-Rule" id="MF_01246"/>
    </source>
</evidence>
<comment type="caution">
    <text evidence="9">The sequence shown here is derived from an EMBL/GenBank/DDBJ whole genome shotgun (WGS) entry which is preliminary data.</text>
</comment>
<keyword evidence="3 8" id="KW-0378">Hydrolase</keyword>
<comment type="function">
    <text evidence="8">Involved in the degradation of chitin. ChbG is essential for growth on the acetylated chitooligosaccharides chitobiose and chitotriose but is dispensable for growth on cellobiose and chitosan dimer, the deacetylated form of chitobiose. Deacetylation of chitobiose-6-P and chitotriose-6-P is necessary for both the activation of the chb promoter by the regulatory protein ChbR and the hydrolysis of phosphorylated beta-glucosides by the phospho-beta-glucosidase ChbF. Catalyzes the removal of only one acetyl group from chitobiose-6-P to yield monoacetylchitobiose-6-P, the inducer of ChbR and the substrate of ChbF.</text>
</comment>
<keyword evidence="2 8" id="KW-0479">Metal-binding</keyword>
<dbReference type="NCBIfam" id="NF002559">
    <property type="entry name" value="PRK02134.1"/>
    <property type="match status" value="1"/>
</dbReference>
<dbReference type="GO" id="GO:0036311">
    <property type="term" value="F:chitin disaccharide deacetylase activity"/>
    <property type="evidence" value="ECO:0007669"/>
    <property type="project" value="UniProtKB-UniRule"/>
</dbReference>